<dbReference type="EMBL" id="BMHQ01000004">
    <property type="protein sequence ID" value="GGE14517.1"/>
    <property type="molecule type" value="Genomic_DNA"/>
</dbReference>
<dbReference type="PRINTS" id="PR00304">
    <property type="entry name" value="TCOMPLEXTCP1"/>
</dbReference>
<comment type="similarity">
    <text evidence="2">Belongs to the TCP-1 chaperonin family.</text>
</comment>
<dbReference type="GO" id="GO:0140662">
    <property type="term" value="F:ATP-dependent protein folding chaperone"/>
    <property type="evidence" value="ECO:0007669"/>
    <property type="project" value="InterPro"/>
</dbReference>
<evidence type="ECO:0000256" key="5">
    <source>
        <dbReference type="ARBA" id="ARBA00023186"/>
    </source>
</evidence>
<keyword evidence="7" id="KW-1185">Reference proteome</keyword>
<dbReference type="Gene3D" id="3.50.7.10">
    <property type="entry name" value="GroEL"/>
    <property type="match status" value="1"/>
</dbReference>
<dbReference type="Proteomes" id="UP000625210">
    <property type="component" value="Unassembled WGS sequence"/>
</dbReference>
<protein>
    <submittedName>
        <fullName evidence="6">Thermosome-like protein</fullName>
    </submittedName>
</protein>
<dbReference type="RefSeq" id="WP_188647260.1">
    <property type="nucleotide sequence ID" value="NZ_BMHQ01000004.1"/>
</dbReference>
<evidence type="ECO:0000313" key="6">
    <source>
        <dbReference type="EMBL" id="GGE14517.1"/>
    </source>
</evidence>
<evidence type="ECO:0000256" key="2">
    <source>
        <dbReference type="ARBA" id="ARBA00008020"/>
    </source>
</evidence>
<evidence type="ECO:0000313" key="7">
    <source>
        <dbReference type="Proteomes" id="UP000625210"/>
    </source>
</evidence>
<comment type="caution">
    <text evidence="6">The sequence shown here is derived from an EMBL/GenBank/DDBJ whole genome shotgun (WGS) entry which is preliminary data.</text>
</comment>
<evidence type="ECO:0000256" key="1">
    <source>
        <dbReference type="ARBA" id="ARBA00006607"/>
    </source>
</evidence>
<name>A0A8J2VBV5_9BACL</name>
<dbReference type="PANTHER" id="PTHR11353">
    <property type="entry name" value="CHAPERONIN"/>
    <property type="match status" value="1"/>
</dbReference>
<dbReference type="CDD" id="cd00309">
    <property type="entry name" value="chaperonin_type_I_II"/>
    <property type="match status" value="1"/>
</dbReference>
<dbReference type="Pfam" id="PF00118">
    <property type="entry name" value="Cpn60_TCP1"/>
    <property type="match status" value="1"/>
</dbReference>
<dbReference type="Gene3D" id="3.30.260.10">
    <property type="entry name" value="TCP-1-like chaperonin intermediate domain"/>
    <property type="match status" value="1"/>
</dbReference>
<keyword evidence="5" id="KW-0143">Chaperone</keyword>
<dbReference type="InterPro" id="IPR027410">
    <property type="entry name" value="TCP-1-like_intermed_sf"/>
</dbReference>
<dbReference type="SUPFAM" id="SSF48592">
    <property type="entry name" value="GroEL equatorial domain-like"/>
    <property type="match status" value="1"/>
</dbReference>
<organism evidence="6 7">
    <name type="scientific">Marinithermofilum abyssi</name>
    <dbReference type="NCBI Taxonomy" id="1571185"/>
    <lineage>
        <taxon>Bacteria</taxon>
        <taxon>Bacillati</taxon>
        <taxon>Bacillota</taxon>
        <taxon>Bacilli</taxon>
        <taxon>Bacillales</taxon>
        <taxon>Thermoactinomycetaceae</taxon>
        <taxon>Marinithermofilum</taxon>
    </lineage>
</organism>
<gene>
    <name evidence="6" type="ORF">GCM10011571_14960</name>
</gene>
<keyword evidence="4" id="KW-0067">ATP-binding</keyword>
<reference evidence="6" key="1">
    <citation type="journal article" date="2014" name="Int. J. Syst. Evol. Microbiol.">
        <title>Complete genome sequence of Corynebacterium casei LMG S-19264T (=DSM 44701T), isolated from a smear-ripened cheese.</title>
        <authorList>
            <consortium name="US DOE Joint Genome Institute (JGI-PGF)"/>
            <person name="Walter F."/>
            <person name="Albersmeier A."/>
            <person name="Kalinowski J."/>
            <person name="Ruckert C."/>
        </authorList>
    </citation>
    <scope>NUCLEOTIDE SEQUENCE</scope>
    <source>
        <strain evidence="6">CGMCC 1.15179</strain>
    </source>
</reference>
<proteinExistence type="inferred from homology"/>
<sequence length="518" mass="55701">MEGQQRHFASSGTGKEAQVAFRQNADAVRQVAAAVEGTLGPKGLDVMLVGDDQEVIVTNDGVTILDKMEHQHPAARMIVNIARAQQNEVGDGTTTATVLAAALVEEGAKQVARGVPVAKVITGIRRGVRFALKRMQEKAHPIWELDDEWLLRIAYTAGREQEDIAELVLEAAALVGREKLIAKGFKLADAVIAHPRAENAVFSGLSLPGVRLHPQMPVNREGVRVLVLGDDLVPDMVNDSYAGTDAGMKKQEQLDENFREMLQKIIEAEIGLVAVEGEVHPLAEGLLTEAEVMAVAGVSREDLLRIAQHTGARILKRSALQRSSDELESLLGFCEEALDVENMGHIRIGGGAGKPSATILVGAATEEVVSERERICKDAASSVQAALRGGFLAGGGATELALARDVEKFRDSVQGMERFGVSAVAEALQRPMAQVVANAGFNPLEKVEEVKALQWKRQSHTLGVDCDRGAVTDMVEMGVVDPLPVKYHALKAAGEVSTAILRIHTVVKMKDSLRIHQK</sequence>
<reference evidence="6" key="2">
    <citation type="submission" date="2020-09" db="EMBL/GenBank/DDBJ databases">
        <authorList>
            <person name="Sun Q."/>
            <person name="Zhou Y."/>
        </authorList>
    </citation>
    <scope>NUCLEOTIDE SEQUENCE</scope>
    <source>
        <strain evidence="6">CGMCC 1.15179</strain>
    </source>
</reference>
<dbReference type="SUPFAM" id="SSF52029">
    <property type="entry name" value="GroEL apical domain-like"/>
    <property type="match status" value="1"/>
</dbReference>
<keyword evidence="3" id="KW-0547">Nucleotide-binding</keyword>
<evidence type="ECO:0000256" key="3">
    <source>
        <dbReference type="ARBA" id="ARBA00022741"/>
    </source>
</evidence>
<dbReference type="Gene3D" id="1.10.560.10">
    <property type="entry name" value="GroEL-like equatorial domain"/>
    <property type="match status" value="1"/>
</dbReference>
<evidence type="ECO:0000256" key="4">
    <source>
        <dbReference type="ARBA" id="ARBA00022840"/>
    </source>
</evidence>
<accession>A0A8J2VBV5</accession>
<dbReference type="InterPro" id="IPR017998">
    <property type="entry name" value="Chaperone_TCP-1"/>
</dbReference>
<dbReference type="AlphaFoldDB" id="A0A8J2VBV5"/>
<dbReference type="InterPro" id="IPR027413">
    <property type="entry name" value="GROEL-like_equatorial_sf"/>
</dbReference>
<dbReference type="InterPro" id="IPR027409">
    <property type="entry name" value="GroEL-like_apical_dom_sf"/>
</dbReference>
<dbReference type="GO" id="GO:0005524">
    <property type="term" value="F:ATP binding"/>
    <property type="evidence" value="ECO:0007669"/>
    <property type="project" value="UniProtKB-KW"/>
</dbReference>
<comment type="similarity">
    <text evidence="1">Belongs to the chaperonin (HSP60) family.</text>
</comment>
<dbReference type="InterPro" id="IPR002423">
    <property type="entry name" value="Cpn60/GroEL/TCP-1"/>
</dbReference>